<dbReference type="GO" id="GO:0005739">
    <property type="term" value="C:mitochondrion"/>
    <property type="evidence" value="ECO:0007669"/>
    <property type="project" value="TreeGrafter"/>
</dbReference>
<sequence length="68" mass="7481">MFMWGPAQAQNLRDSLSETKIQLGSGRDPVHFLKARAAGFIEEDATLGDIWETISSSDLVLLLIFDSA</sequence>
<organism evidence="1 2">
    <name type="scientific">Rubus argutus</name>
    <name type="common">Southern blackberry</name>
    <dbReference type="NCBI Taxonomy" id="59490"/>
    <lineage>
        <taxon>Eukaryota</taxon>
        <taxon>Viridiplantae</taxon>
        <taxon>Streptophyta</taxon>
        <taxon>Embryophyta</taxon>
        <taxon>Tracheophyta</taxon>
        <taxon>Spermatophyta</taxon>
        <taxon>Magnoliopsida</taxon>
        <taxon>eudicotyledons</taxon>
        <taxon>Gunneridae</taxon>
        <taxon>Pentapetalae</taxon>
        <taxon>rosids</taxon>
        <taxon>fabids</taxon>
        <taxon>Rosales</taxon>
        <taxon>Rosaceae</taxon>
        <taxon>Rosoideae</taxon>
        <taxon>Rosoideae incertae sedis</taxon>
        <taxon>Rubus</taxon>
    </lineage>
</organism>
<keyword evidence="2" id="KW-1185">Reference proteome</keyword>
<reference evidence="1 2" key="1">
    <citation type="journal article" date="2023" name="G3 (Bethesda)">
        <title>A chromosome-length genome assembly and annotation of blackberry (Rubus argutus, cv. 'Hillquist').</title>
        <authorList>
            <person name="Bruna T."/>
            <person name="Aryal R."/>
            <person name="Dudchenko O."/>
            <person name="Sargent D.J."/>
            <person name="Mead D."/>
            <person name="Buti M."/>
            <person name="Cavallini A."/>
            <person name="Hytonen T."/>
            <person name="Andres J."/>
            <person name="Pham M."/>
            <person name="Weisz D."/>
            <person name="Mascagni F."/>
            <person name="Usai G."/>
            <person name="Natali L."/>
            <person name="Bassil N."/>
            <person name="Fernandez G.E."/>
            <person name="Lomsadze A."/>
            <person name="Armour M."/>
            <person name="Olukolu B."/>
            <person name="Poorten T."/>
            <person name="Britton C."/>
            <person name="Davik J."/>
            <person name="Ashrafi H."/>
            <person name="Aiden E.L."/>
            <person name="Borodovsky M."/>
            <person name="Worthington M."/>
        </authorList>
    </citation>
    <scope>NUCLEOTIDE SEQUENCE [LARGE SCALE GENOMIC DNA]</scope>
    <source>
        <strain evidence="1">PI 553951</strain>
    </source>
</reference>
<accession>A0AAW1WXG7</accession>
<dbReference type="PANTHER" id="PTHR21371">
    <property type="entry name" value="KETOL-ACID REDUCTOISOMERASE, MITOCHONDRIAL"/>
    <property type="match status" value="1"/>
</dbReference>
<dbReference type="GO" id="GO:0009097">
    <property type="term" value="P:isoleucine biosynthetic process"/>
    <property type="evidence" value="ECO:0007669"/>
    <property type="project" value="TreeGrafter"/>
</dbReference>
<dbReference type="Gene3D" id="3.40.50.720">
    <property type="entry name" value="NAD(P)-binding Rossmann-like Domain"/>
    <property type="match status" value="1"/>
</dbReference>
<name>A0AAW1WXG7_RUBAR</name>
<dbReference type="PANTHER" id="PTHR21371:SF1">
    <property type="entry name" value="KETOL-ACID REDUCTOISOMERASE, MITOCHONDRIAL"/>
    <property type="match status" value="1"/>
</dbReference>
<dbReference type="InterPro" id="IPR013023">
    <property type="entry name" value="KARI"/>
</dbReference>
<proteinExistence type="predicted"/>
<dbReference type="GO" id="GO:0009099">
    <property type="term" value="P:L-valine biosynthetic process"/>
    <property type="evidence" value="ECO:0007669"/>
    <property type="project" value="TreeGrafter"/>
</dbReference>
<protein>
    <submittedName>
        <fullName evidence="1">Uncharacterized protein</fullName>
    </submittedName>
</protein>
<evidence type="ECO:0000313" key="1">
    <source>
        <dbReference type="EMBL" id="KAK9928671.1"/>
    </source>
</evidence>
<dbReference type="SUPFAM" id="SSF51735">
    <property type="entry name" value="NAD(P)-binding Rossmann-fold domains"/>
    <property type="match status" value="1"/>
</dbReference>
<comment type="caution">
    <text evidence="1">The sequence shown here is derived from an EMBL/GenBank/DDBJ whole genome shotgun (WGS) entry which is preliminary data.</text>
</comment>
<gene>
    <name evidence="1" type="ORF">M0R45_025794</name>
</gene>
<dbReference type="AlphaFoldDB" id="A0AAW1WXG7"/>
<dbReference type="Proteomes" id="UP001457282">
    <property type="component" value="Unassembled WGS sequence"/>
</dbReference>
<dbReference type="InterPro" id="IPR036291">
    <property type="entry name" value="NAD(P)-bd_dom_sf"/>
</dbReference>
<dbReference type="GO" id="GO:0009507">
    <property type="term" value="C:chloroplast"/>
    <property type="evidence" value="ECO:0007669"/>
    <property type="project" value="TreeGrafter"/>
</dbReference>
<evidence type="ECO:0000313" key="2">
    <source>
        <dbReference type="Proteomes" id="UP001457282"/>
    </source>
</evidence>
<dbReference type="GO" id="GO:0004455">
    <property type="term" value="F:ketol-acid reductoisomerase activity"/>
    <property type="evidence" value="ECO:0007669"/>
    <property type="project" value="TreeGrafter"/>
</dbReference>
<dbReference type="EMBL" id="JBEDUW010000005">
    <property type="protein sequence ID" value="KAK9928671.1"/>
    <property type="molecule type" value="Genomic_DNA"/>
</dbReference>